<organism evidence="2 3">
    <name type="scientific">Chaetoceros tenuissimus</name>
    <dbReference type="NCBI Taxonomy" id="426638"/>
    <lineage>
        <taxon>Eukaryota</taxon>
        <taxon>Sar</taxon>
        <taxon>Stramenopiles</taxon>
        <taxon>Ochrophyta</taxon>
        <taxon>Bacillariophyta</taxon>
        <taxon>Coscinodiscophyceae</taxon>
        <taxon>Chaetocerotophycidae</taxon>
        <taxon>Chaetocerotales</taxon>
        <taxon>Chaetocerotaceae</taxon>
        <taxon>Chaetoceros</taxon>
    </lineage>
</organism>
<dbReference type="PANTHER" id="PTHR14911">
    <property type="entry name" value="THUMP DOMAIN-CONTAINING"/>
    <property type="match status" value="1"/>
</dbReference>
<dbReference type="PANTHER" id="PTHR14911:SF13">
    <property type="entry name" value="TRNA (GUANINE(6)-N2)-METHYLTRANSFERASE THUMP3"/>
    <property type="match status" value="1"/>
</dbReference>
<gene>
    <name evidence="2" type="ORF">CTEN210_16202</name>
</gene>
<protein>
    <recommendedName>
        <fullName evidence="1">Ribosomal RNA large subunit methyltransferase K/L-like methyltransferase domain-containing protein</fullName>
    </recommendedName>
</protein>
<name>A0AAD3D8B3_9STRA</name>
<dbReference type="GO" id="GO:0016423">
    <property type="term" value="F:tRNA (guanine) methyltransferase activity"/>
    <property type="evidence" value="ECO:0007669"/>
    <property type="project" value="TreeGrafter"/>
</dbReference>
<dbReference type="InterPro" id="IPR000241">
    <property type="entry name" value="RlmKL-like_Mtase"/>
</dbReference>
<accession>A0AAD3D8B3</accession>
<evidence type="ECO:0000259" key="1">
    <source>
        <dbReference type="Pfam" id="PF01170"/>
    </source>
</evidence>
<keyword evidence="3" id="KW-1185">Reference proteome</keyword>
<evidence type="ECO:0000313" key="3">
    <source>
        <dbReference type="Proteomes" id="UP001054902"/>
    </source>
</evidence>
<proteinExistence type="predicted"/>
<dbReference type="Pfam" id="PF01170">
    <property type="entry name" value="UPF0020"/>
    <property type="match status" value="1"/>
</dbReference>
<dbReference type="InterPro" id="IPR029063">
    <property type="entry name" value="SAM-dependent_MTases_sf"/>
</dbReference>
<evidence type="ECO:0000313" key="2">
    <source>
        <dbReference type="EMBL" id="GFH59726.1"/>
    </source>
</evidence>
<dbReference type="AlphaFoldDB" id="A0AAD3D8B3"/>
<feature type="domain" description="Ribosomal RNA large subunit methyltransferase K/L-like methyltransferase" evidence="1">
    <location>
        <begin position="385"/>
        <end position="526"/>
    </location>
</feature>
<dbReference type="SUPFAM" id="SSF53335">
    <property type="entry name" value="S-adenosyl-L-methionine-dependent methyltransferases"/>
    <property type="match status" value="1"/>
</dbReference>
<comment type="caution">
    <text evidence="2">The sequence shown here is derived from an EMBL/GenBank/DDBJ whole genome shotgun (WGS) entry which is preliminary data.</text>
</comment>
<sequence>MDFSFIFSSKRGKYHIEKRSADQESRCFKQPKMAANNNNEPSRLSLNDDDKHCSSSLLARYLIICPTGIEAFTCDGIRRELKQFTCNLQLLRQPVKNEHLHQLKERIQTQQTKKINKKKKTWHPICHDSSKIFGTTKCPLSGKEVSIGFHGSDTIVSHPGGLEGKTLIQIDTNAPPITMAQIRCLGCGPLLALVHTSFGSNEDIVYPNQKVQEATSNFKTYFDCVRNEYDVCFCDAMKLWQSHVKQIWTESSDVKKFLKNQNEKKRTVNGTIKNINLNIDEDDQVKYRCSILRSHSKDFKYKSDEIIAQLCGFSIPNLKNNKGKKLIVDLDNFDMEVVVFLHDGTITVAISLDHHRYVGAKSFCSGTIAPDIQAPYITGEISKNITRLRPSIASTMIDICGCTVGDVILDPCAGVQTIPVEASLKKTFSIGGDLALANQEGLQDVVHSYCEHARQLQKRQHHVGALDMIAWDATFTPIRDGSIDCIISDLPFGKRCLSANELSNFLPLFLNECARILKKGGKALFLCGAIHGILDALLICSIESDLFEEPSSIFPVNIGGISAWIFKLRRSDATHEVIPQKWTKIKRMSQQRMQKQVQVTDGKKQF</sequence>
<dbReference type="GO" id="GO:0030488">
    <property type="term" value="P:tRNA methylation"/>
    <property type="evidence" value="ECO:0007669"/>
    <property type="project" value="TreeGrafter"/>
</dbReference>
<dbReference type="GO" id="GO:0043527">
    <property type="term" value="C:tRNA methyltransferase complex"/>
    <property type="evidence" value="ECO:0007669"/>
    <property type="project" value="UniProtKB-ARBA"/>
</dbReference>
<dbReference type="Gene3D" id="3.40.50.150">
    <property type="entry name" value="Vaccinia Virus protein VP39"/>
    <property type="match status" value="1"/>
</dbReference>
<reference evidence="2 3" key="1">
    <citation type="journal article" date="2021" name="Sci. Rep.">
        <title>The genome of the diatom Chaetoceros tenuissimus carries an ancient integrated fragment of an extant virus.</title>
        <authorList>
            <person name="Hongo Y."/>
            <person name="Kimura K."/>
            <person name="Takaki Y."/>
            <person name="Yoshida Y."/>
            <person name="Baba S."/>
            <person name="Kobayashi G."/>
            <person name="Nagasaki K."/>
            <person name="Hano T."/>
            <person name="Tomaru Y."/>
        </authorList>
    </citation>
    <scope>NUCLEOTIDE SEQUENCE [LARGE SCALE GENOMIC DNA]</scope>
    <source>
        <strain evidence="2 3">NIES-3715</strain>
    </source>
</reference>
<dbReference type="EMBL" id="BLLK01000069">
    <property type="protein sequence ID" value="GFH59726.1"/>
    <property type="molecule type" value="Genomic_DNA"/>
</dbReference>
<dbReference type="Proteomes" id="UP001054902">
    <property type="component" value="Unassembled WGS sequence"/>
</dbReference>